<organism evidence="2 3">
    <name type="scientific">Acinetobacter pseudolwoffii</name>
    <dbReference type="NCBI Taxonomy" id="2053287"/>
    <lineage>
        <taxon>Bacteria</taxon>
        <taxon>Pseudomonadati</taxon>
        <taxon>Pseudomonadota</taxon>
        <taxon>Gammaproteobacteria</taxon>
        <taxon>Moraxellales</taxon>
        <taxon>Moraxellaceae</taxon>
        <taxon>Acinetobacter</taxon>
    </lineage>
</organism>
<proteinExistence type="predicted"/>
<dbReference type="InterPro" id="IPR011646">
    <property type="entry name" value="KAP_P-loop"/>
</dbReference>
<feature type="domain" description="KAP NTPase" evidence="1">
    <location>
        <begin position="27"/>
        <end position="188"/>
    </location>
</feature>
<dbReference type="EMBL" id="APRJ01000010">
    <property type="protein sequence ID" value="ENW87300.1"/>
    <property type="molecule type" value="Genomic_DNA"/>
</dbReference>
<name>N9M2J8_9GAMM</name>
<dbReference type="HOGENOM" id="CLU_057682_0_0_6"/>
<keyword evidence="3" id="KW-1185">Reference proteome</keyword>
<evidence type="ECO:0000313" key="3">
    <source>
        <dbReference type="Proteomes" id="UP000023774"/>
    </source>
</evidence>
<sequence>MSTYISKPNKHIEEYLDYYFDGKKNFEYAVLLNGAWGSGKTWFVKKYLEKKKDQGKNICYVSLNGISKTSMIDEAIFKSIHPILGSKGAKLAGQILKGTLKATVKIDLDGDGKSDGSASGSVPKIELPDYLKINDNFILVFDDLERCELKKEEVLGYINYFVEQDGIKTLIVSNEEEINKENEQYSRKKEKLIGAIFSYTEDQHLAIQSILYEIENGDLRNLLTENFELIKQTFNQVGYKNLRSFKQTVFAFERFYKKNYFAPKGDFDNEIFEKVLKAFLILSLENKKGRFYKEILNFKPDLKEEISKKPEEKIAESISGFEGNDAQEFKRKYQMRLGDYIFTQKLWDQILNKNIIADDLINMNLSEAYFRLKEDKPIWWKLWHYIDLNDKDFYELGRVLI</sequence>
<gene>
    <name evidence="2" type="ORF">F906_00525</name>
</gene>
<accession>N9M2J8</accession>
<dbReference type="RefSeq" id="WP_005169659.1">
    <property type="nucleotide sequence ID" value="NZ_KB850035.1"/>
</dbReference>
<evidence type="ECO:0000259" key="1">
    <source>
        <dbReference type="Pfam" id="PF07693"/>
    </source>
</evidence>
<dbReference type="Proteomes" id="UP000023774">
    <property type="component" value="Unassembled WGS sequence"/>
</dbReference>
<reference evidence="2 3" key="1">
    <citation type="submission" date="2013-02" db="EMBL/GenBank/DDBJ databases">
        <title>The Genome Sequence of Acinetobacter sp. NIPH 713.</title>
        <authorList>
            <consortium name="The Broad Institute Genome Sequencing Platform"/>
            <consortium name="The Broad Institute Genome Sequencing Center for Infectious Disease"/>
            <person name="Cerqueira G."/>
            <person name="Feldgarden M."/>
            <person name="Courvalin P."/>
            <person name="Perichon B."/>
            <person name="Grillot-Courvalin C."/>
            <person name="Clermont D."/>
            <person name="Rocha E."/>
            <person name="Yoon E.-J."/>
            <person name="Nemec A."/>
            <person name="Walker B."/>
            <person name="Young S.K."/>
            <person name="Zeng Q."/>
            <person name="Gargeya S."/>
            <person name="Fitzgerald M."/>
            <person name="Haas B."/>
            <person name="Abouelleil A."/>
            <person name="Alvarado L."/>
            <person name="Arachchi H.M."/>
            <person name="Berlin A.M."/>
            <person name="Chapman S.B."/>
            <person name="Dewar J."/>
            <person name="Goldberg J."/>
            <person name="Griggs A."/>
            <person name="Gujja S."/>
            <person name="Hansen M."/>
            <person name="Howarth C."/>
            <person name="Imamovic A."/>
            <person name="Larimer J."/>
            <person name="McCowan C."/>
            <person name="Murphy C."/>
            <person name="Neiman D."/>
            <person name="Pearson M."/>
            <person name="Priest M."/>
            <person name="Roberts A."/>
            <person name="Saif S."/>
            <person name="Shea T."/>
            <person name="Sisk P."/>
            <person name="Sykes S."/>
            <person name="Wortman J."/>
            <person name="Nusbaum C."/>
            <person name="Birren B."/>
        </authorList>
    </citation>
    <scope>NUCLEOTIDE SEQUENCE [LARGE SCALE GENOMIC DNA]</scope>
    <source>
        <strain evidence="2 3">NIPH 713</strain>
    </source>
</reference>
<dbReference type="InterPro" id="IPR027417">
    <property type="entry name" value="P-loop_NTPase"/>
</dbReference>
<dbReference type="Pfam" id="PF07693">
    <property type="entry name" value="KAP_NTPase"/>
    <property type="match status" value="1"/>
</dbReference>
<dbReference type="PATRIC" id="fig|1217709.3.peg.503"/>
<dbReference type="AlphaFoldDB" id="N9M2J8"/>
<comment type="caution">
    <text evidence="2">The sequence shown here is derived from an EMBL/GenBank/DDBJ whole genome shotgun (WGS) entry which is preliminary data.</text>
</comment>
<evidence type="ECO:0000313" key="2">
    <source>
        <dbReference type="EMBL" id="ENW87300.1"/>
    </source>
</evidence>
<protein>
    <recommendedName>
        <fullName evidence="1">KAP NTPase domain-containing protein</fullName>
    </recommendedName>
</protein>
<dbReference type="Gene3D" id="3.40.50.300">
    <property type="entry name" value="P-loop containing nucleotide triphosphate hydrolases"/>
    <property type="match status" value="1"/>
</dbReference>
<dbReference type="SUPFAM" id="SSF52540">
    <property type="entry name" value="P-loop containing nucleoside triphosphate hydrolases"/>
    <property type="match status" value="1"/>
</dbReference>